<dbReference type="STRING" id="349163.Acry_0430"/>
<dbReference type="eggNOG" id="COG1451">
    <property type="taxonomic scope" value="Bacteria"/>
</dbReference>
<dbReference type="KEGG" id="acr:Acry_0430"/>
<dbReference type="EMBL" id="CP000697">
    <property type="protein sequence ID" value="ABQ29655.1"/>
    <property type="molecule type" value="Genomic_DNA"/>
</dbReference>
<dbReference type="CDD" id="cd07344">
    <property type="entry name" value="M48_yhfN_like"/>
    <property type="match status" value="1"/>
</dbReference>
<evidence type="ECO:0000313" key="3">
    <source>
        <dbReference type="Proteomes" id="UP000000245"/>
    </source>
</evidence>
<dbReference type="InterPro" id="IPR002725">
    <property type="entry name" value="YgjP-like_metallopeptidase"/>
</dbReference>
<feature type="domain" description="YgjP-like metallopeptidase" evidence="1">
    <location>
        <begin position="35"/>
        <end position="231"/>
    </location>
</feature>
<dbReference type="Proteomes" id="UP000000245">
    <property type="component" value="Chromosome"/>
</dbReference>
<dbReference type="Gene3D" id="3.30.2010.10">
    <property type="entry name" value="Metalloproteases ('zincins'), catalytic domain"/>
    <property type="match status" value="1"/>
</dbReference>
<dbReference type="InterPro" id="IPR053136">
    <property type="entry name" value="UTP_pyrophosphatase-like"/>
</dbReference>
<accession>A5FVM3</accession>
<dbReference type="PANTHER" id="PTHR30399">
    <property type="entry name" value="UNCHARACTERIZED PROTEIN YGJP"/>
    <property type="match status" value="1"/>
</dbReference>
<dbReference type="PANTHER" id="PTHR30399:SF1">
    <property type="entry name" value="UTP PYROPHOSPHATASE"/>
    <property type="match status" value="1"/>
</dbReference>
<dbReference type="HOGENOM" id="CLU_065947_2_1_5"/>
<proteinExistence type="predicted"/>
<dbReference type="AlphaFoldDB" id="A5FVM3"/>
<dbReference type="RefSeq" id="WP_011941522.1">
    <property type="nucleotide sequence ID" value="NC_009484.1"/>
</dbReference>
<keyword evidence="3" id="KW-1185">Reference proteome</keyword>
<organism evidence="2 3">
    <name type="scientific">Acidiphilium cryptum (strain JF-5)</name>
    <dbReference type="NCBI Taxonomy" id="349163"/>
    <lineage>
        <taxon>Bacteria</taxon>
        <taxon>Pseudomonadati</taxon>
        <taxon>Pseudomonadota</taxon>
        <taxon>Alphaproteobacteria</taxon>
        <taxon>Acetobacterales</taxon>
        <taxon>Acidocellaceae</taxon>
        <taxon>Acidiphilium</taxon>
    </lineage>
</organism>
<name>A5FVM3_ACICJ</name>
<reference evidence="2 3" key="1">
    <citation type="submission" date="2007-05" db="EMBL/GenBank/DDBJ databases">
        <title>Complete sequence of chromosome of Acidiphilium cryptum JF-5.</title>
        <authorList>
            <consortium name="US DOE Joint Genome Institute"/>
            <person name="Copeland A."/>
            <person name="Lucas S."/>
            <person name="Lapidus A."/>
            <person name="Barry K."/>
            <person name="Detter J.C."/>
            <person name="Glavina del Rio T."/>
            <person name="Hammon N."/>
            <person name="Israni S."/>
            <person name="Dalin E."/>
            <person name="Tice H."/>
            <person name="Pitluck S."/>
            <person name="Sims D."/>
            <person name="Brettin T."/>
            <person name="Bruce D."/>
            <person name="Han C."/>
            <person name="Schmutz J."/>
            <person name="Larimer F."/>
            <person name="Land M."/>
            <person name="Hauser L."/>
            <person name="Kyrpides N."/>
            <person name="Kim E."/>
            <person name="Magnuson T."/>
            <person name="Richardson P."/>
        </authorList>
    </citation>
    <scope>NUCLEOTIDE SEQUENCE [LARGE SCALE GENOMIC DNA]</scope>
    <source>
        <strain evidence="2 3">JF-5</strain>
    </source>
</reference>
<evidence type="ECO:0000313" key="2">
    <source>
        <dbReference type="EMBL" id="ABQ29655.1"/>
    </source>
</evidence>
<sequence length="241" mass="26478">MPVVPFDVEPHDGAEPVVIGGLQTSILWRRSARARRIALRIDPQGGRIVITLPPRGSRKAGLALLRGHEIWVAERLAALPAPVIIADGNEIPIFGRPHRIIHDPSLRGGAIIEQAAIRIGGHPEFLARRVRDALHDLALRELSAQARDKAAHVGARPAAIRVKDTRTRWGSCAANGTLMFSWRLIMAPSFVQDYVVAHEAAHLRHMNHGPDFWRLAEMLTPHRVAATSWLAAEGPGLLRIS</sequence>
<gene>
    <name evidence="2" type="ordered locus">Acry_0430</name>
</gene>
<evidence type="ECO:0000259" key="1">
    <source>
        <dbReference type="Pfam" id="PF01863"/>
    </source>
</evidence>
<dbReference type="Pfam" id="PF01863">
    <property type="entry name" value="YgjP-like"/>
    <property type="match status" value="1"/>
</dbReference>
<protein>
    <recommendedName>
        <fullName evidence="1">YgjP-like metallopeptidase domain-containing protein</fullName>
    </recommendedName>
</protein>